<dbReference type="PIRSF" id="PIRSF016719">
    <property type="entry name" value="UCP016719"/>
    <property type="match status" value="1"/>
</dbReference>
<proteinExistence type="predicted"/>
<feature type="domain" description="Peptidoglycan beta-N-acetylmuramidase NamZ N-terminal" evidence="2">
    <location>
        <begin position="64"/>
        <end position="267"/>
    </location>
</feature>
<keyword evidence="1" id="KW-0732">Signal</keyword>
<organism evidence="4 5">
    <name type="scientific">Cyclonatronum proteinivorum</name>
    <dbReference type="NCBI Taxonomy" id="1457365"/>
    <lineage>
        <taxon>Bacteria</taxon>
        <taxon>Pseudomonadati</taxon>
        <taxon>Balneolota</taxon>
        <taxon>Balneolia</taxon>
        <taxon>Balneolales</taxon>
        <taxon>Cyclonatronaceae</taxon>
        <taxon>Cyclonatronum</taxon>
    </lineage>
</organism>
<accession>A0A345UIR9</accession>
<evidence type="ECO:0000259" key="3">
    <source>
        <dbReference type="Pfam" id="PF20732"/>
    </source>
</evidence>
<dbReference type="InterPro" id="IPR048502">
    <property type="entry name" value="NamZ_N"/>
</dbReference>
<dbReference type="PANTHER" id="PTHR42915:SF1">
    <property type="entry name" value="PEPTIDOGLYCAN BETA-N-ACETYLMURAMIDASE NAMZ"/>
    <property type="match status" value="1"/>
</dbReference>
<dbReference type="Pfam" id="PF07075">
    <property type="entry name" value="NamZ_N"/>
    <property type="match status" value="1"/>
</dbReference>
<evidence type="ECO:0000313" key="5">
    <source>
        <dbReference type="Proteomes" id="UP000254808"/>
    </source>
</evidence>
<dbReference type="InterPro" id="IPR048503">
    <property type="entry name" value="NamZ_C"/>
</dbReference>
<dbReference type="Gene3D" id="3.40.50.12170">
    <property type="entry name" value="Uncharacterised protein PF07075, DUF1343"/>
    <property type="match status" value="1"/>
</dbReference>
<evidence type="ECO:0000259" key="2">
    <source>
        <dbReference type="Pfam" id="PF07075"/>
    </source>
</evidence>
<evidence type="ECO:0000313" key="4">
    <source>
        <dbReference type="EMBL" id="AXJ00371.1"/>
    </source>
</evidence>
<dbReference type="AlphaFoldDB" id="A0A345UIR9"/>
<dbReference type="Pfam" id="PF20732">
    <property type="entry name" value="NamZ_C"/>
    <property type="match status" value="1"/>
</dbReference>
<sequence>MSVPGFRFCSLLLLAVLFWCTVSCADREHTHIHQSHAQHSAPEIKLGAQQLISHSVEELRDRSIGLLANPASRIGSAHLLDTLLTHEIPVTALFAAEHGFRGDVPAGEEIQDGTDLATGLPVFSLYGQTRRPTSDMLAGIDLLLFDLQDAGVRFYTYISTLGLVLEAAAEHDVEVWVLDRPNPLGGTYVSGWVLEPDLTSFVGAFPIPIVHGMTIGELARMMVGEGWLTTESEPRLRVIPMENWTRDQNWDDTGLNWVPPSPNLPHFTNALVYPGTCFFEGSTMSEGRGTFDPFMKIGSPGLVFPDESRQRLQQSYPALLEPVVFTPVDIPGMATNPKHRGTEVSGIRLSPLTLQADSLRPLELGLEIFREMLRYAPNAETNRFLYNLAGTRQIDSFLESDAAPETFWEEELEVFMKAREPYLLY</sequence>
<gene>
    <name evidence="4" type="ORF">CYPRO_1106</name>
</gene>
<name>A0A345UIR9_9BACT</name>
<dbReference type="EMBL" id="CP027806">
    <property type="protein sequence ID" value="AXJ00371.1"/>
    <property type="molecule type" value="Genomic_DNA"/>
</dbReference>
<dbReference type="Gene3D" id="3.90.1150.140">
    <property type="match status" value="1"/>
</dbReference>
<dbReference type="Proteomes" id="UP000254808">
    <property type="component" value="Chromosome"/>
</dbReference>
<protein>
    <submittedName>
        <fullName evidence="4">Uncharacterized conserved protein YbbC, DUF1343 family</fullName>
    </submittedName>
</protein>
<dbReference type="OrthoDB" id="9801061at2"/>
<keyword evidence="5" id="KW-1185">Reference proteome</keyword>
<feature type="domain" description="Peptidoglycan beta-N-acetylmuramidase NamZ C-terminal" evidence="3">
    <location>
        <begin position="271"/>
        <end position="425"/>
    </location>
</feature>
<dbReference type="KEGG" id="cprv:CYPRO_1106"/>
<reference evidence="4 5" key="1">
    <citation type="submission" date="2018-03" db="EMBL/GenBank/DDBJ databases">
        <title>Phenotypic and genomic properties of Cyclonatronum proteinivorum gen. nov., sp. nov., a haloalkaliphilic bacteroidete from soda lakes possessing Na+-translocating rhodopsin.</title>
        <authorList>
            <person name="Toshchakov S.V."/>
            <person name="Korzhenkov A."/>
            <person name="Samarov N.I."/>
            <person name="Kublanov I.V."/>
            <person name="Muntyan M.S."/>
            <person name="Sorokin D.Y."/>
        </authorList>
    </citation>
    <scope>NUCLEOTIDE SEQUENCE [LARGE SCALE GENOMIC DNA]</scope>
    <source>
        <strain evidence="4 5">Omega</strain>
    </source>
</reference>
<dbReference type="InterPro" id="IPR008302">
    <property type="entry name" value="NamZ"/>
</dbReference>
<feature type="signal peptide" evidence="1">
    <location>
        <begin position="1"/>
        <end position="25"/>
    </location>
</feature>
<dbReference type="PANTHER" id="PTHR42915">
    <property type="entry name" value="HYPOTHETICAL 460 KDA PROTEIN IN FEUA-SIGW INTERGENIC REGION [PRECURSOR]"/>
    <property type="match status" value="1"/>
</dbReference>
<feature type="chain" id="PRO_5016880318" evidence="1">
    <location>
        <begin position="26"/>
        <end position="425"/>
    </location>
</feature>
<dbReference type="GO" id="GO:0033922">
    <property type="term" value="F:peptidoglycan beta-N-acetylmuramidase activity"/>
    <property type="evidence" value="ECO:0007669"/>
    <property type="project" value="InterPro"/>
</dbReference>
<evidence type="ECO:0000256" key="1">
    <source>
        <dbReference type="SAM" id="SignalP"/>
    </source>
</evidence>